<reference evidence="2" key="1">
    <citation type="submission" date="2019-08" db="EMBL/GenBank/DDBJ databases">
        <authorList>
            <person name="Kucharzyk K."/>
            <person name="Murdoch R.W."/>
            <person name="Higgins S."/>
            <person name="Loffler F."/>
        </authorList>
    </citation>
    <scope>NUCLEOTIDE SEQUENCE</scope>
</reference>
<dbReference type="AlphaFoldDB" id="A0A645G547"/>
<accession>A0A645G547</accession>
<feature type="compositionally biased region" description="Basic and acidic residues" evidence="1">
    <location>
        <begin position="32"/>
        <end position="50"/>
    </location>
</feature>
<dbReference type="EMBL" id="VSSQ01069834">
    <property type="protein sequence ID" value="MPN21775.1"/>
    <property type="molecule type" value="Genomic_DNA"/>
</dbReference>
<proteinExistence type="predicted"/>
<sequence>MVVAVDPEQDAARLRPEFAQQGKHLLPVGDAVRADDAPVRKDDAGAGRRPERFAEERQFRFGNQKLRLMALFPRSRRTVMPGSAIGRPVEIRVDGDEAESVAVKEIITFSGHPERLLHFVQVSGTLEVVIAHGVPGRDGEPVVALDLGAGGGNVMTEIPAVHDEIHPLPCRARQNRFQPLFGAVPIAFPEMEVGKHAECYALHFSSLPF</sequence>
<evidence type="ECO:0000313" key="2">
    <source>
        <dbReference type="EMBL" id="MPN21775.1"/>
    </source>
</evidence>
<organism evidence="2">
    <name type="scientific">bioreactor metagenome</name>
    <dbReference type="NCBI Taxonomy" id="1076179"/>
    <lineage>
        <taxon>unclassified sequences</taxon>
        <taxon>metagenomes</taxon>
        <taxon>ecological metagenomes</taxon>
    </lineage>
</organism>
<evidence type="ECO:0000256" key="1">
    <source>
        <dbReference type="SAM" id="MobiDB-lite"/>
    </source>
</evidence>
<comment type="caution">
    <text evidence="2">The sequence shown here is derived from an EMBL/GenBank/DDBJ whole genome shotgun (WGS) entry which is preliminary data.</text>
</comment>
<feature type="region of interest" description="Disordered" evidence="1">
    <location>
        <begin position="27"/>
        <end position="50"/>
    </location>
</feature>
<name>A0A645G547_9ZZZZ</name>
<protein>
    <submittedName>
        <fullName evidence="2">Uncharacterized protein</fullName>
    </submittedName>
</protein>
<gene>
    <name evidence="2" type="ORF">SDC9_169155</name>
</gene>